<dbReference type="PROSITE" id="PS51257">
    <property type="entry name" value="PROKAR_LIPOPROTEIN"/>
    <property type="match status" value="1"/>
</dbReference>
<evidence type="ECO:0000256" key="1">
    <source>
        <dbReference type="SAM" id="SignalP"/>
    </source>
</evidence>
<feature type="signal peptide" evidence="1">
    <location>
        <begin position="1"/>
        <end position="21"/>
    </location>
</feature>
<keyword evidence="1" id="KW-0732">Signal</keyword>
<comment type="caution">
    <text evidence="2">The sequence shown here is derived from an EMBL/GenBank/DDBJ whole genome shotgun (WGS) entry which is preliminary data.</text>
</comment>
<dbReference type="EMBL" id="SAWY01000003">
    <property type="protein sequence ID" value="TPH18549.1"/>
    <property type="molecule type" value="Genomic_DNA"/>
</dbReference>
<reference evidence="2 3" key="1">
    <citation type="submission" date="2019-01" db="EMBL/GenBank/DDBJ databases">
        <title>Litorilituus lipolytica sp. nov., isolated from intertidal sand of the Yellow Sea in China.</title>
        <authorList>
            <person name="Liu A."/>
        </authorList>
    </citation>
    <scope>NUCLEOTIDE SEQUENCE [LARGE SCALE GENOMIC DNA]</scope>
    <source>
        <strain evidence="2 3">RZ04</strain>
    </source>
</reference>
<sequence>MQTFKNIAVASLASSLLFACATGNTPAAKKQNAIAETSEALQQIYEDHPSAKSAINKSLAHLVCTGSDSYLMAASSGGGVCVLRQGGNTEFYRFASLGVGAGIGFKKVAFVYAYNDTEALRRFREEGWDAGAKADASAKHEDEGGQAAANTSFDVDGVRIYQSALWGAAAQATVQGYKFWQTDFTDDVMQNSE</sequence>
<dbReference type="RefSeq" id="WP_140601348.1">
    <property type="nucleotide sequence ID" value="NZ_SAWY01000003.1"/>
</dbReference>
<evidence type="ECO:0000313" key="3">
    <source>
        <dbReference type="Proteomes" id="UP000315303"/>
    </source>
</evidence>
<organism evidence="2 3">
    <name type="scientific">Litorilituus lipolyticus</name>
    <dbReference type="NCBI Taxonomy" id="2491017"/>
    <lineage>
        <taxon>Bacteria</taxon>
        <taxon>Pseudomonadati</taxon>
        <taxon>Pseudomonadota</taxon>
        <taxon>Gammaproteobacteria</taxon>
        <taxon>Alteromonadales</taxon>
        <taxon>Colwelliaceae</taxon>
        <taxon>Litorilituus</taxon>
    </lineage>
</organism>
<proteinExistence type="predicted"/>
<feature type="chain" id="PRO_5021198735" description="Ysc84 actin-binding domain-containing protein" evidence="1">
    <location>
        <begin position="22"/>
        <end position="193"/>
    </location>
</feature>
<keyword evidence="3" id="KW-1185">Reference proteome</keyword>
<evidence type="ECO:0008006" key="4">
    <source>
        <dbReference type="Google" id="ProtNLM"/>
    </source>
</evidence>
<dbReference type="OrthoDB" id="117166at2"/>
<protein>
    <recommendedName>
        <fullName evidence="4">Ysc84 actin-binding domain-containing protein</fullName>
    </recommendedName>
</protein>
<evidence type="ECO:0000313" key="2">
    <source>
        <dbReference type="EMBL" id="TPH18549.1"/>
    </source>
</evidence>
<name>A0A502L6I2_9GAMM</name>
<dbReference type="Proteomes" id="UP000315303">
    <property type="component" value="Unassembled WGS sequence"/>
</dbReference>
<gene>
    <name evidence="2" type="ORF">EPA86_01975</name>
</gene>
<dbReference type="AlphaFoldDB" id="A0A502L6I2"/>
<accession>A0A502L6I2</accession>